<reference evidence="1" key="1">
    <citation type="submission" date="2018-01" db="EMBL/GenBank/DDBJ databases">
        <authorList>
            <person name="Regsiter A."/>
            <person name="William W."/>
        </authorList>
    </citation>
    <scope>NUCLEOTIDE SEQUENCE</scope>
    <source>
        <strain evidence="1">TRIP AH-1</strain>
    </source>
</reference>
<dbReference type="EMBL" id="OJIN01000225">
    <property type="protein sequence ID" value="SPD76013.1"/>
    <property type="molecule type" value="Genomic_DNA"/>
</dbReference>
<protein>
    <recommendedName>
        <fullName evidence="2">HEPN domain-containing protein</fullName>
    </recommendedName>
</protein>
<organism evidence="1">
    <name type="scientific">uncultured Desulfobacterium sp</name>
    <dbReference type="NCBI Taxonomy" id="201089"/>
    <lineage>
        <taxon>Bacteria</taxon>
        <taxon>Pseudomonadati</taxon>
        <taxon>Thermodesulfobacteriota</taxon>
        <taxon>Desulfobacteria</taxon>
        <taxon>Desulfobacterales</taxon>
        <taxon>Desulfobacteriaceae</taxon>
        <taxon>Desulfobacterium</taxon>
        <taxon>environmental samples</taxon>
    </lineage>
</organism>
<evidence type="ECO:0000313" key="1">
    <source>
        <dbReference type="EMBL" id="SPD76013.1"/>
    </source>
</evidence>
<name>A0A445N2U7_9BACT</name>
<proteinExistence type="predicted"/>
<gene>
    <name evidence="1" type="ORF">PITCH_A80008</name>
</gene>
<sequence>MSHENYTSEIQANLERADKAIKAAEKLLSDGYFDFAASQLMRLVVSFM</sequence>
<evidence type="ECO:0008006" key="2">
    <source>
        <dbReference type="Google" id="ProtNLM"/>
    </source>
</evidence>
<accession>A0A445N2U7</accession>
<dbReference type="AlphaFoldDB" id="A0A445N2U7"/>